<dbReference type="InterPro" id="IPR036396">
    <property type="entry name" value="Cyt_P450_sf"/>
</dbReference>
<keyword evidence="2" id="KW-1185">Reference proteome</keyword>
<dbReference type="AlphaFoldDB" id="A0A6A6J1D3"/>
<proteinExistence type="predicted"/>
<dbReference type="GO" id="GO:0020037">
    <property type="term" value="F:heme binding"/>
    <property type="evidence" value="ECO:0007669"/>
    <property type="project" value="InterPro"/>
</dbReference>
<evidence type="ECO:0000313" key="2">
    <source>
        <dbReference type="Proteomes" id="UP000800094"/>
    </source>
</evidence>
<sequence>MAVDTSIEETSKRPDVLTQLLAIVRAKGKTVNFIHKEVISEMWTRVMPGAVSTSIRPPRRLLLSYEEPREASESANEVDAVFENGTLSYPVKYNQAIALPCLTAVVKEATRLFPSSQATMPCYTPIHGIGLCGKYIPAGY</sequence>
<protein>
    <submittedName>
        <fullName evidence="1">Uncharacterized protein</fullName>
    </submittedName>
</protein>
<dbReference type="GeneID" id="54585834"/>
<dbReference type="EMBL" id="ML987189">
    <property type="protein sequence ID" value="KAF2256456.1"/>
    <property type="molecule type" value="Genomic_DNA"/>
</dbReference>
<organism evidence="1 2">
    <name type="scientific">Trematosphaeria pertusa</name>
    <dbReference type="NCBI Taxonomy" id="390896"/>
    <lineage>
        <taxon>Eukaryota</taxon>
        <taxon>Fungi</taxon>
        <taxon>Dikarya</taxon>
        <taxon>Ascomycota</taxon>
        <taxon>Pezizomycotina</taxon>
        <taxon>Dothideomycetes</taxon>
        <taxon>Pleosporomycetidae</taxon>
        <taxon>Pleosporales</taxon>
        <taxon>Massarineae</taxon>
        <taxon>Trematosphaeriaceae</taxon>
        <taxon>Trematosphaeria</taxon>
    </lineage>
</organism>
<dbReference type="SUPFAM" id="SSF48264">
    <property type="entry name" value="Cytochrome P450"/>
    <property type="match status" value="1"/>
</dbReference>
<dbReference type="Gene3D" id="1.10.630.10">
    <property type="entry name" value="Cytochrome P450"/>
    <property type="match status" value="1"/>
</dbReference>
<dbReference type="RefSeq" id="XP_033691460.1">
    <property type="nucleotide sequence ID" value="XM_033832504.1"/>
</dbReference>
<dbReference type="GO" id="GO:0005506">
    <property type="term" value="F:iron ion binding"/>
    <property type="evidence" value="ECO:0007669"/>
    <property type="project" value="InterPro"/>
</dbReference>
<evidence type="ECO:0000313" key="1">
    <source>
        <dbReference type="EMBL" id="KAF2256456.1"/>
    </source>
</evidence>
<accession>A0A6A6J1D3</accession>
<dbReference type="GO" id="GO:0004497">
    <property type="term" value="F:monooxygenase activity"/>
    <property type="evidence" value="ECO:0007669"/>
    <property type="project" value="InterPro"/>
</dbReference>
<reference evidence="1" key="1">
    <citation type="journal article" date="2020" name="Stud. Mycol.">
        <title>101 Dothideomycetes genomes: a test case for predicting lifestyles and emergence of pathogens.</title>
        <authorList>
            <person name="Haridas S."/>
            <person name="Albert R."/>
            <person name="Binder M."/>
            <person name="Bloem J."/>
            <person name="Labutti K."/>
            <person name="Salamov A."/>
            <person name="Andreopoulos B."/>
            <person name="Baker S."/>
            <person name="Barry K."/>
            <person name="Bills G."/>
            <person name="Bluhm B."/>
            <person name="Cannon C."/>
            <person name="Castanera R."/>
            <person name="Culley D."/>
            <person name="Daum C."/>
            <person name="Ezra D."/>
            <person name="Gonzalez J."/>
            <person name="Henrissat B."/>
            <person name="Kuo A."/>
            <person name="Liang C."/>
            <person name="Lipzen A."/>
            <person name="Lutzoni F."/>
            <person name="Magnuson J."/>
            <person name="Mondo S."/>
            <person name="Nolan M."/>
            <person name="Ohm R."/>
            <person name="Pangilinan J."/>
            <person name="Park H.-J."/>
            <person name="Ramirez L."/>
            <person name="Alfaro M."/>
            <person name="Sun H."/>
            <person name="Tritt A."/>
            <person name="Yoshinaga Y."/>
            <person name="Zwiers L.-H."/>
            <person name="Turgeon B."/>
            <person name="Goodwin S."/>
            <person name="Spatafora J."/>
            <person name="Crous P."/>
            <person name="Grigoriev I."/>
        </authorList>
    </citation>
    <scope>NUCLEOTIDE SEQUENCE</scope>
    <source>
        <strain evidence="1">CBS 122368</strain>
    </source>
</reference>
<dbReference type="GO" id="GO:0016705">
    <property type="term" value="F:oxidoreductase activity, acting on paired donors, with incorporation or reduction of molecular oxygen"/>
    <property type="evidence" value="ECO:0007669"/>
    <property type="project" value="InterPro"/>
</dbReference>
<dbReference type="Proteomes" id="UP000800094">
    <property type="component" value="Unassembled WGS sequence"/>
</dbReference>
<name>A0A6A6J1D3_9PLEO</name>
<dbReference type="OrthoDB" id="3934656at2759"/>
<gene>
    <name evidence="1" type="ORF">BU26DRAFT_557904</name>
</gene>